<dbReference type="GO" id="GO:0006465">
    <property type="term" value="P:signal peptide processing"/>
    <property type="evidence" value="ECO:0007669"/>
    <property type="project" value="TreeGrafter"/>
</dbReference>
<comment type="caution">
    <text evidence="4">The sequence shown here is derived from an EMBL/GenBank/DDBJ whole genome shotgun (WGS) entry which is preliminary data.</text>
</comment>
<evidence type="ECO:0000256" key="2">
    <source>
        <dbReference type="SAM" id="Phobius"/>
    </source>
</evidence>
<keyword evidence="5" id="KW-1185">Reference proteome</keyword>
<evidence type="ECO:0000313" key="5">
    <source>
        <dbReference type="Proteomes" id="UP000321440"/>
    </source>
</evidence>
<dbReference type="Pfam" id="PF01478">
    <property type="entry name" value="Peptidase_A24"/>
    <property type="match status" value="1"/>
</dbReference>
<comment type="similarity">
    <text evidence="1">Belongs to the peptidase A24 family.</text>
</comment>
<name>A0A511VZZ4_9BACI</name>
<feature type="transmembrane region" description="Helical" evidence="2">
    <location>
        <begin position="91"/>
        <end position="114"/>
    </location>
</feature>
<protein>
    <submittedName>
        <fullName evidence="4">Type 4 prepilin peptidase 1</fullName>
    </submittedName>
</protein>
<evidence type="ECO:0000259" key="3">
    <source>
        <dbReference type="Pfam" id="PF01478"/>
    </source>
</evidence>
<dbReference type="InterPro" id="IPR050882">
    <property type="entry name" value="Prepilin_peptidase/N-MTase"/>
</dbReference>
<proteinExistence type="inferred from homology"/>
<keyword evidence="2" id="KW-0472">Membrane</keyword>
<sequence>MTVINTLLLIVLLICLVTDLKERKIYNKVLLPSFVAALLLNSFFYGLSGLGDALLGSLIGFAILLIPYLMGGMGAGDVKLLAVIGAFQGPMFVVATAIYMALLGGLVGLGMIIFRKGLIQRVRGIFGAILNMRYGIKPKFSQQSTLKMTFPYGVAIVGGAVASFLLDGVVM</sequence>
<dbReference type="AlphaFoldDB" id="A0A511VZZ4"/>
<dbReference type="OrthoDB" id="5508079at2"/>
<accession>A0A511VZZ4</accession>
<feature type="transmembrane region" description="Helical" evidence="2">
    <location>
        <begin position="30"/>
        <end position="47"/>
    </location>
</feature>
<organism evidence="4 5">
    <name type="scientific">Alkalibacillus haloalkaliphilus</name>
    <dbReference type="NCBI Taxonomy" id="94136"/>
    <lineage>
        <taxon>Bacteria</taxon>
        <taxon>Bacillati</taxon>
        <taxon>Bacillota</taxon>
        <taxon>Bacilli</taxon>
        <taxon>Bacillales</taxon>
        <taxon>Bacillaceae</taxon>
        <taxon>Alkalibacillus</taxon>
    </lineage>
</organism>
<feature type="domain" description="Prepilin type IV endopeptidase peptidase" evidence="3">
    <location>
        <begin position="7"/>
        <end position="109"/>
    </location>
</feature>
<reference evidence="4 5" key="1">
    <citation type="submission" date="2019-07" db="EMBL/GenBank/DDBJ databases">
        <title>Whole genome shotgun sequence of Alkalibacillus haloalkaliphilus NBRC 103110.</title>
        <authorList>
            <person name="Hosoyama A."/>
            <person name="Uohara A."/>
            <person name="Ohji S."/>
            <person name="Ichikawa N."/>
        </authorList>
    </citation>
    <scope>NUCLEOTIDE SEQUENCE [LARGE SCALE GENOMIC DNA]</scope>
    <source>
        <strain evidence="4 5">NBRC 103110</strain>
    </source>
</reference>
<dbReference type="RefSeq" id="WP_146813467.1">
    <property type="nucleotide sequence ID" value="NZ_BJYA01000001.1"/>
</dbReference>
<dbReference type="Gene3D" id="1.20.120.1220">
    <property type="match status" value="1"/>
</dbReference>
<evidence type="ECO:0000256" key="1">
    <source>
        <dbReference type="ARBA" id="ARBA00005801"/>
    </source>
</evidence>
<keyword evidence="2" id="KW-1133">Transmembrane helix</keyword>
<dbReference type="PANTHER" id="PTHR30487">
    <property type="entry name" value="TYPE 4 PREPILIN-LIKE PROTEINS LEADER PEPTIDE-PROCESSING ENZYME"/>
    <property type="match status" value="1"/>
</dbReference>
<dbReference type="GO" id="GO:0005886">
    <property type="term" value="C:plasma membrane"/>
    <property type="evidence" value="ECO:0007669"/>
    <property type="project" value="TreeGrafter"/>
</dbReference>
<evidence type="ECO:0000313" key="4">
    <source>
        <dbReference type="EMBL" id="GEN44407.1"/>
    </source>
</evidence>
<gene>
    <name evidence="4" type="ORF">AHA02nite_01830</name>
</gene>
<keyword evidence="2" id="KW-0812">Transmembrane</keyword>
<dbReference type="InterPro" id="IPR000045">
    <property type="entry name" value="Prepilin_IV_endopep_pep"/>
</dbReference>
<dbReference type="Proteomes" id="UP000321440">
    <property type="component" value="Unassembled WGS sequence"/>
</dbReference>
<dbReference type="PANTHER" id="PTHR30487:SF0">
    <property type="entry name" value="PREPILIN LEADER PEPTIDASE_N-METHYLTRANSFERASE-RELATED"/>
    <property type="match status" value="1"/>
</dbReference>
<dbReference type="EMBL" id="BJYA01000001">
    <property type="protein sequence ID" value="GEN44407.1"/>
    <property type="molecule type" value="Genomic_DNA"/>
</dbReference>
<feature type="transmembrane region" description="Helical" evidence="2">
    <location>
        <begin position="149"/>
        <end position="166"/>
    </location>
</feature>
<dbReference type="GO" id="GO:0004190">
    <property type="term" value="F:aspartic-type endopeptidase activity"/>
    <property type="evidence" value="ECO:0007669"/>
    <property type="project" value="InterPro"/>
</dbReference>
<feature type="transmembrane region" description="Helical" evidence="2">
    <location>
        <begin position="54"/>
        <end position="71"/>
    </location>
</feature>